<reference evidence="1" key="1">
    <citation type="journal article" date="2024" name="Syst. Appl. Microbiol.">
        <title>First single-strain enrichments of Electrothrix cable bacteria, description of E. aestuarii sp. nov. and E. rattekaaiensis sp. nov., and proposal of a cable bacteria taxonomy following the rules of the SeqCode.</title>
        <authorList>
            <person name="Plum-Jensen L.E."/>
            <person name="Schramm A."/>
            <person name="Marshall I.P.G."/>
        </authorList>
    </citation>
    <scope>NUCLEOTIDE SEQUENCE</scope>
    <source>
        <strain evidence="1">Rat1</strain>
    </source>
</reference>
<organism evidence="1">
    <name type="scientific">Candidatus Electrothrix aestuarii</name>
    <dbReference type="NCBI Taxonomy" id="3062594"/>
    <lineage>
        <taxon>Bacteria</taxon>
        <taxon>Pseudomonadati</taxon>
        <taxon>Thermodesulfobacteriota</taxon>
        <taxon>Desulfobulbia</taxon>
        <taxon>Desulfobulbales</taxon>
        <taxon>Desulfobulbaceae</taxon>
        <taxon>Candidatus Electrothrix</taxon>
    </lineage>
</organism>
<proteinExistence type="predicted"/>
<protein>
    <recommendedName>
        <fullName evidence="2">Lipoprotein</fullName>
    </recommendedName>
</protein>
<evidence type="ECO:0008006" key="2">
    <source>
        <dbReference type="Google" id="ProtNLM"/>
    </source>
</evidence>
<reference evidence="1" key="2">
    <citation type="submission" date="2024-06" db="EMBL/GenBank/DDBJ databases">
        <authorList>
            <person name="Plum-Jensen L.E."/>
            <person name="Schramm A."/>
            <person name="Marshall I.P.G."/>
        </authorList>
    </citation>
    <scope>NUCLEOTIDE SEQUENCE</scope>
    <source>
        <strain evidence="1">Rat1</strain>
    </source>
</reference>
<name>A0AAU8LW40_9BACT</name>
<evidence type="ECO:0000313" key="1">
    <source>
        <dbReference type="EMBL" id="XCN73108.1"/>
    </source>
</evidence>
<dbReference type="KEGG" id="eaj:Q3M24_23035"/>
<dbReference type="PROSITE" id="PS51257">
    <property type="entry name" value="PROKAR_LIPOPROTEIN"/>
    <property type="match status" value="1"/>
</dbReference>
<dbReference type="EMBL" id="CP159373">
    <property type="protein sequence ID" value="XCN73108.1"/>
    <property type="molecule type" value="Genomic_DNA"/>
</dbReference>
<gene>
    <name evidence="1" type="ORF">Q3M24_23035</name>
</gene>
<dbReference type="AlphaFoldDB" id="A0AAU8LW40"/>
<accession>A0AAU8LW40</accession>
<sequence>MKKLDLWCFQIILFFSAANIMSGCGILDDGRMAAWENVRMKEEETKQKLLEVREKELAGAFSAGEDIPLLTVTTLDSNGQPVEVSMNILPMIKTIIAAVDRDRTYGLKLSESKQPTGQAGESLQATTGLIKAVGSSPAALVLMTGEVMAKGIDAAGERMRADTINIDSNNSAPKTNIATTNNAEAAETAVAEAAEKAVADAAEKAAADQAAIEKAVAEALEKNKTSE</sequence>